<dbReference type="Gramene" id="KRH04535">
    <property type="protein sequence ID" value="KRH04535"/>
    <property type="gene ID" value="GLYMA_17G168100"/>
</dbReference>
<evidence type="ECO:0000313" key="1">
    <source>
        <dbReference type="EMBL" id="KRH04535.1"/>
    </source>
</evidence>
<gene>
    <name evidence="1" type="ORF">GLYMA_17G168100</name>
</gene>
<protein>
    <submittedName>
        <fullName evidence="1 2">Uncharacterized protein</fullName>
    </submittedName>
</protein>
<reference evidence="1 2" key="1">
    <citation type="journal article" date="2010" name="Nature">
        <title>Genome sequence of the palaeopolyploid soybean.</title>
        <authorList>
            <person name="Schmutz J."/>
            <person name="Cannon S.B."/>
            <person name="Schlueter J."/>
            <person name="Ma J."/>
            <person name="Mitros T."/>
            <person name="Nelson W."/>
            <person name="Hyten D.L."/>
            <person name="Song Q."/>
            <person name="Thelen J.J."/>
            <person name="Cheng J."/>
            <person name="Xu D."/>
            <person name="Hellsten U."/>
            <person name="May G.D."/>
            <person name="Yu Y."/>
            <person name="Sakurai T."/>
            <person name="Umezawa T."/>
            <person name="Bhattacharyya M.K."/>
            <person name="Sandhu D."/>
            <person name="Valliyodan B."/>
            <person name="Lindquist E."/>
            <person name="Peto M."/>
            <person name="Grant D."/>
            <person name="Shu S."/>
            <person name="Goodstein D."/>
            <person name="Barry K."/>
            <person name="Futrell-Griggs M."/>
            <person name="Abernathy B."/>
            <person name="Du J."/>
            <person name="Tian Z."/>
            <person name="Zhu L."/>
            <person name="Gill N."/>
            <person name="Joshi T."/>
            <person name="Libault M."/>
            <person name="Sethuraman A."/>
            <person name="Zhang X.-C."/>
            <person name="Shinozaki K."/>
            <person name="Nguyen H.T."/>
            <person name="Wing R.A."/>
            <person name="Cregan P."/>
            <person name="Specht J."/>
            <person name="Grimwood J."/>
            <person name="Rokhsar D."/>
            <person name="Stacey G."/>
            <person name="Shoemaker R.C."/>
            <person name="Jackson S.A."/>
        </authorList>
    </citation>
    <scope>NUCLEOTIDE SEQUENCE [LARGE SCALE GENOMIC DNA]</scope>
    <source>
        <strain evidence="2">cv. Williams 82</strain>
        <tissue evidence="1">Callus</tissue>
    </source>
</reference>
<dbReference type="EMBL" id="CM000850">
    <property type="protein sequence ID" value="KRH04535.1"/>
    <property type="molecule type" value="Genomic_DNA"/>
</dbReference>
<reference evidence="2" key="2">
    <citation type="submission" date="2018-02" db="UniProtKB">
        <authorList>
            <consortium name="EnsemblPlants"/>
        </authorList>
    </citation>
    <scope>IDENTIFICATION</scope>
    <source>
        <strain evidence="2">Williams 82</strain>
    </source>
</reference>
<sequence length="122" mass="14307">MIYGFFSLLSFYVFFFHLIYLTVADYCSSFATQKLQFFASSIFVLCYNDFSQDKRLNFFVFLSLLDINLSPRANSVRHLKDSLIESYLTVVNPLFFLCKTKVIDHSMLDRLQGKASFFSLLR</sequence>
<organism evidence="2">
    <name type="scientific">Glycine max</name>
    <name type="common">Soybean</name>
    <name type="synonym">Glycine hispida</name>
    <dbReference type="NCBI Taxonomy" id="3847"/>
    <lineage>
        <taxon>Eukaryota</taxon>
        <taxon>Viridiplantae</taxon>
        <taxon>Streptophyta</taxon>
        <taxon>Embryophyta</taxon>
        <taxon>Tracheophyta</taxon>
        <taxon>Spermatophyta</taxon>
        <taxon>Magnoliopsida</taxon>
        <taxon>eudicotyledons</taxon>
        <taxon>Gunneridae</taxon>
        <taxon>Pentapetalae</taxon>
        <taxon>rosids</taxon>
        <taxon>fabids</taxon>
        <taxon>Fabales</taxon>
        <taxon>Fabaceae</taxon>
        <taxon>Papilionoideae</taxon>
        <taxon>50 kb inversion clade</taxon>
        <taxon>NPAAA clade</taxon>
        <taxon>indigoferoid/millettioid clade</taxon>
        <taxon>Phaseoleae</taxon>
        <taxon>Glycine</taxon>
        <taxon>Glycine subgen. Soja</taxon>
    </lineage>
</organism>
<reference evidence="1" key="3">
    <citation type="submission" date="2018-07" db="EMBL/GenBank/DDBJ databases">
        <title>WGS assembly of Glycine max.</title>
        <authorList>
            <person name="Schmutz J."/>
            <person name="Cannon S."/>
            <person name="Schlueter J."/>
            <person name="Ma J."/>
            <person name="Mitros T."/>
            <person name="Nelson W."/>
            <person name="Hyten D."/>
            <person name="Song Q."/>
            <person name="Thelen J."/>
            <person name="Cheng J."/>
            <person name="Xu D."/>
            <person name="Hellsten U."/>
            <person name="May G."/>
            <person name="Yu Y."/>
            <person name="Sakurai T."/>
            <person name="Umezawa T."/>
            <person name="Bhattacharyya M."/>
            <person name="Sandhu D."/>
            <person name="Valliyodan B."/>
            <person name="Lindquist E."/>
            <person name="Peto M."/>
            <person name="Grant D."/>
            <person name="Shu S."/>
            <person name="Goodstein D."/>
            <person name="Barry K."/>
            <person name="Futrell-Griggs M."/>
            <person name="Abernathy B."/>
            <person name="Du J."/>
            <person name="Tian Z."/>
            <person name="Zhu L."/>
            <person name="Gill N."/>
            <person name="Joshi T."/>
            <person name="Libault M."/>
            <person name="Sethuraman A."/>
            <person name="Zhang X."/>
            <person name="Shinozaki K."/>
            <person name="Nguyen H."/>
            <person name="Wing R."/>
            <person name="Cregan P."/>
            <person name="Specht J."/>
            <person name="Grimwood J."/>
            <person name="Rokhsar D."/>
            <person name="Stacey G."/>
            <person name="Shoemaker R."/>
            <person name="Jackson S."/>
        </authorList>
    </citation>
    <scope>NUCLEOTIDE SEQUENCE</scope>
    <source>
        <tissue evidence="1">Callus</tissue>
    </source>
</reference>
<evidence type="ECO:0000313" key="2">
    <source>
        <dbReference type="EnsemblPlants" id="KRH04535"/>
    </source>
</evidence>
<name>K7MM24_SOYBN</name>
<evidence type="ECO:0000313" key="3">
    <source>
        <dbReference type="Proteomes" id="UP000008827"/>
    </source>
</evidence>
<dbReference type="AlphaFoldDB" id="K7MM24"/>
<dbReference type="InParanoid" id="K7MM24"/>
<dbReference type="PaxDb" id="3847-GLYMA17G18420.1"/>
<dbReference type="Proteomes" id="UP000008827">
    <property type="component" value="Chromosome 17"/>
</dbReference>
<dbReference type="HOGENOM" id="CLU_2030864_0_0_1"/>
<proteinExistence type="predicted"/>
<keyword evidence="3" id="KW-1185">Reference proteome</keyword>
<dbReference type="EnsemblPlants" id="KRH04535">
    <property type="protein sequence ID" value="KRH04535"/>
    <property type="gene ID" value="GLYMA_17G168100"/>
</dbReference>
<accession>K7MM24</accession>